<protein>
    <submittedName>
        <fullName evidence="2">Uncharacterized protein</fullName>
    </submittedName>
</protein>
<evidence type="ECO:0000313" key="3">
    <source>
        <dbReference type="Proteomes" id="UP001642484"/>
    </source>
</evidence>
<comment type="caution">
    <text evidence="2">The sequence shown here is derived from an EMBL/GenBank/DDBJ whole genome shotgun (WGS) entry which is preliminary data.</text>
</comment>
<organism evidence="2 3">
    <name type="scientific">Durusdinium trenchii</name>
    <dbReference type="NCBI Taxonomy" id="1381693"/>
    <lineage>
        <taxon>Eukaryota</taxon>
        <taxon>Sar</taxon>
        <taxon>Alveolata</taxon>
        <taxon>Dinophyceae</taxon>
        <taxon>Suessiales</taxon>
        <taxon>Symbiodiniaceae</taxon>
        <taxon>Durusdinium</taxon>
    </lineage>
</organism>
<evidence type="ECO:0000313" key="2">
    <source>
        <dbReference type="EMBL" id="CAK9047125.1"/>
    </source>
</evidence>
<dbReference type="Proteomes" id="UP001642484">
    <property type="component" value="Unassembled WGS sequence"/>
</dbReference>
<reference evidence="2 3" key="1">
    <citation type="submission" date="2024-02" db="EMBL/GenBank/DDBJ databases">
        <authorList>
            <person name="Chen Y."/>
            <person name="Shah S."/>
            <person name="Dougan E. K."/>
            <person name="Thang M."/>
            <person name="Chan C."/>
        </authorList>
    </citation>
    <scope>NUCLEOTIDE SEQUENCE [LARGE SCALE GENOMIC DNA]</scope>
</reference>
<gene>
    <name evidence="2" type="ORF">CCMP2556_LOCUS24410</name>
</gene>
<sequence>MVADTTVDIRVYWKVHHRLDFISGVIDFVNQTKKEEQVLHYGFSVCEGAAALIDRNSAICSTVLVLSAQHQEKQYVGRRTNLRRVFWTTLRMLMDPFRPLQRSGLELLDKNPCLQQSCPKLRCLVPQRKWPSLLSSRRRASPYSHWLPSRARECWEIQEAVYELSQFNLTEKDAQDNSITLVLMWSCGNTPSLSLLSEVPFRRAAFSKNEKSILGNIVCNSVATADAALAALQKLGPLVRLEAYGHREDLAKLAVIGEPKASLWSTLHGAFYVPAGYNKLLRRRSLYSEEDDPSPTRAFLRQHSEFGSGTESRPVERRAITLQQLMDVETEARMLWGEKYEDNVTLHDINTAIIQPACAKHGVPYALTVNKEPGLHATIFVTHAWQENFHEFVESIKDAIHNPKSVDLRLCGVSNHGQDAGVRAAGGRSTPCTLHPCVATCGALSGSSKPDH</sequence>
<keyword evidence="3" id="KW-1185">Reference proteome</keyword>
<name>A0ABP0M6M2_9DINO</name>
<feature type="region of interest" description="Disordered" evidence="1">
    <location>
        <begin position="289"/>
        <end position="314"/>
    </location>
</feature>
<proteinExistence type="predicted"/>
<dbReference type="EMBL" id="CAXAMN010016002">
    <property type="protein sequence ID" value="CAK9047125.1"/>
    <property type="molecule type" value="Genomic_DNA"/>
</dbReference>
<evidence type="ECO:0000256" key="1">
    <source>
        <dbReference type="SAM" id="MobiDB-lite"/>
    </source>
</evidence>
<accession>A0ABP0M6M2</accession>